<evidence type="ECO:0008006" key="3">
    <source>
        <dbReference type="Google" id="ProtNLM"/>
    </source>
</evidence>
<organism evidence="1 2">
    <name type="scientific">Pectobacterium aroidearum</name>
    <dbReference type="NCBI Taxonomy" id="1201031"/>
    <lineage>
        <taxon>Bacteria</taxon>
        <taxon>Pseudomonadati</taxon>
        <taxon>Pseudomonadota</taxon>
        <taxon>Gammaproteobacteria</taxon>
        <taxon>Enterobacterales</taxon>
        <taxon>Pectobacteriaceae</taxon>
        <taxon>Pectobacterium</taxon>
    </lineage>
</organism>
<evidence type="ECO:0000313" key="1">
    <source>
        <dbReference type="EMBL" id="MBA5202877.1"/>
    </source>
</evidence>
<proteinExistence type="predicted"/>
<reference evidence="1 2" key="1">
    <citation type="submission" date="2020-07" db="EMBL/GenBank/DDBJ databases">
        <title>Characterization of Pectobacterium aroidearum strains causing soft rot on Amorphophallus konjac.</title>
        <authorList>
            <person name="Xie H."/>
        </authorList>
    </citation>
    <scope>NUCLEOTIDE SEQUENCE [LARGE SCALE GENOMIC DNA]</scope>
    <source>
        <strain evidence="1 2">MY7</strain>
    </source>
</reference>
<accession>A0AAW3STN1</accession>
<protein>
    <recommendedName>
        <fullName evidence="3">N-acetyltransferase</fullName>
    </recommendedName>
</protein>
<dbReference type="Proteomes" id="UP000557749">
    <property type="component" value="Unassembled WGS sequence"/>
</dbReference>
<evidence type="ECO:0000313" key="2">
    <source>
        <dbReference type="Proteomes" id="UP000557749"/>
    </source>
</evidence>
<gene>
    <name evidence="1" type="ORF">H2Y57_04110</name>
</gene>
<dbReference type="AlphaFoldDB" id="A0AAW3STN1"/>
<dbReference type="EMBL" id="JACERJ010000001">
    <property type="protein sequence ID" value="MBA5202877.1"/>
    <property type="molecule type" value="Genomic_DNA"/>
</dbReference>
<comment type="caution">
    <text evidence="1">The sequence shown here is derived from an EMBL/GenBank/DDBJ whole genome shotgun (WGS) entry which is preliminary data.</text>
</comment>
<name>A0AAW3STN1_9GAMM</name>
<sequence>MVNSEHLLKRELALGLAKIQIIKLMGGIIQPEGTVEKISFEKITHSHCEEVNNKWRVPLKRNNITLNWHRKITKNREKIDVSVHCDVFLCGLMLAQYSRRRININIRFLEGCPYADKNPLLGNLIPIALIVVEQFALAYGAEQVTISNPEKYLLPIYRQYGYDLTGQDRDRERRKCPIRGKMLIKKIKKHTEQKLIGYDTIQS</sequence>
<dbReference type="RefSeq" id="WP_181844537.1">
    <property type="nucleotide sequence ID" value="NZ_JACERJ010000001.1"/>
</dbReference>